<dbReference type="EMBL" id="WVHS01000012">
    <property type="protein sequence ID" value="MXV18009.1"/>
    <property type="molecule type" value="Genomic_DNA"/>
</dbReference>
<feature type="non-terminal residue" evidence="2">
    <location>
        <position position="422"/>
    </location>
</feature>
<reference evidence="2 3" key="1">
    <citation type="submission" date="2019-11" db="EMBL/GenBank/DDBJ databases">
        <title>Pedobacter sp. HMF7056 Genome sequencing and assembly.</title>
        <authorList>
            <person name="Kang H."/>
            <person name="Kim H."/>
            <person name="Joh K."/>
        </authorList>
    </citation>
    <scope>NUCLEOTIDE SEQUENCE [LARGE SCALE GENOMIC DNA]</scope>
    <source>
        <strain evidence="2 3">HMF7056</strain>
    </source>
</reference>
<proteinExistence type="predicted"/>
<dbReference type="Proteomes" id="UP000451233">
    <property type="component" value="Unassembled WGS sequence"/>
</dbReference>
<keyword evidence="3" id="KW-1185">Reference proteome</keyword>
<dbReference type="AlphaFoldDB" id="A0A7K1Y4L7"/>
<evidence type="ECO:0000313" key="2">
    <source>
        <dbReference type="EMBL" id="MXV18009.1"/>
    </source>
</evidence>
<feature type="region of interest" description="Disordered" evidence="1">
    <location>
        <begin position="1"/>
        <end position="37"/>
    </location>
</feature>
<organism evidence="2 3">
    <name type="scientific">Hufsiella ginkgonis</name>
    <dbReference type="NCBI Taxonomy" id="2695274"/>
    <lineage>
        <taxon>Bacteria</taxon>
        <taxon>Pseudomonadati</taxon>
        <taxon>Bacteroidota</taxon>
        <taxon>Sphingobacteriia</taxon>
        <taxon>Sphingobacteriales</taxon>
        <taxon>Sphingobacteriaceae</taxon>
        <taxon>Hufsiella</taxon>
    </lineage>
</organism>
<comment type="caution">
    <text evidence="2">The sequence shown here is derived from an EMBL/GenBank/DDBJ whole genome shotgun (WGS) entry which is preliminary data.</text>
</comment>
<gene>
    <name evidence="2" type="ORF">GS398_22145</name>
</gene>
<feature type="non-terminal residue" evidence="2">
    <location>
        <position position="1"/>
    </location>
</feature>
<dbReference type="Gene3D" id="2.180.10.10">
    <property type="entry name" value="RHS repeat-associated core"/>
    <property type="match status" value="1"/>
</dbReference>
<name>A0A7K1Y4L7_9SPHI</name>
<accession>A0A7K1Y4L7</accession>
<evidence type="ECO:0000313" key="3">
    <source>
        <dbReference type="Proteomes" id="UP000451233"/>
    </source>
</evidence>
<sequence length="422" mass="46475">QGAPGDPWQPYSTSISGSGHTTKTEYGTNSASGDRSVRLWRAEEVSTSGQEHKRHLTTAGNYDASQLYLAISKDENWTSGNAGTVEEYKDKEGRIVLKRAWKDESVKLSTYYIYDDLGNLSFVLPPGADPDGSSIGQTSLDGFCYQYRYDGRNRLIEKRIPGKGWDYLVYNKLDQLVMTQDSVQRDNGKWLFSKYDALGRNILTGIASSSSSRDTWQSSVNAQSALWETRDDANTSGTGTGYSNASLPTSGIDRYHTVSYFDDYGFYGNSFGAPGAGQSTFVRGLPTGGRVNILGSGTMLLSVNYYDSEGRVIQSKSQNHLAGTDIVNNAYSFTGELLTSNRSHTSSNGSVTVVIRNEYDAWGRKKNAFEKINSGNEVTLSDLEYNETGQLKQKSLHDSLQTTAYAYNPRGWLKTSSSPQFA</sequence>
<evidence type="ECO:0000256" key="1">
    <source>
        <dbReference type="SAM" id="MobiDB-lite"/>
    </source>
</evidence>
<protein>
    <submittedName>
        <fullName evidence="2">RHS repeat-associated core domain-containing protein</fullName>
    </submittedName>
</protein>
<feature type="compositionally biased region" description="Polar residues" evidence="1">
    <location>
        <begin position="10"/>
        <end position="33"/>
    </location>
</feature>